<reference evidence="10" key="2">
    <citation type="submission" date="2017-02" db="EMBL/GenBank/DDBJ databases">
        <title>Sunflower complete genome.</title>
        <authorList>
            <person name="Langlade N."/>
            <person name="Munos S."/>
        </authorList>
    </citation>
    <scope>NUCLEOTIDE SEQUENCE [LARGE SCALE GENOMIC DNA]</scope>
    <source>
        <tissue evidence="10">Leaves</tissue>
    </source>
</reference>
<evidence type="ECO:0000256" key="5">
    <source>
        <dbReference type="ARBA" id="ARBA00022679"/>
    </source>
</evidence>
<evidence type="ECO:0000313" key="9">
    <source>
        <dbReference type="EMBL" id="KAF5798396.1"/>
    </source>
</evidence>
<dbReference type="EMBL" id="MNCJ02000322">
    <property type="protein sequence ID" value="KAF5798396.1"/>
    <property type="molecule type" value="Genomic_DNA"/>
</dbReference>
<evidence type="ECO:0000313" key="10">
    <source>
        <dbReference type="EMBL" id="OTG23829.1"/>
    </source>
</evidence>
<dbReference type="EMBL" id="CM007894">
    <property type="protein sequence ID" value="OTG23829.1"/>
    <property type="molecule type" value="Genomic_DNA"/>
</dbReference>
<comment type="subcellular location">
    <subcellularLocation>
        <location evidence="2">Chromosome</location>
    </subcellularLocation>
    <subcellularLocation>
        <location evidence="1">Nucleus</location>
    </subcellularLocation>
</comment>
<dbReference type="AlphaFoldDB" id="A0A251UL93"/>
<gene>
    <name evidence="10" type="ORF">HannXRQ_Chr05g0129951</name>
    <name evidence="9" type="ORF">HanXRQr2_Chr07g0292421</name>
</gene>
<dbReference type="InterPro" id="IPR001214">
    <property type="entry name" value="SET_dom"/>
</dbReference>
<dbReference type="GO" id="GO:0005694">
    <property type="term" value="C:chromosome"/>
    <property type="evidence" value="ECO:0007669"/>
    <property type="project" value="UniProtKB-SubCell"/>
</dbReference>
<keyword evidence="4 9" id="KW-0489">Methyltransferase</keyword>
<reference evidence="9 11" key="1">
    <citation type="journal article" date="2017" name="Nature">
        <title>The sunflower genome provides insights into oil metabolism, flowering and Asterid evolution.</title>
        <authorList>
            <person name="Badouin H."/>
            <person name="Gouzy J."/>
            <person name="Grassa C.J."/>
            <person name="Murat F."/>
            <person name="Staton S.E."/>
            <person name="Cottret L."/>
            <person name="Lelandais-Briere C."/>
            <person name="Owens G.L."/>
            <person name="Carrere S."/>
            <person name="Mayjonade B."/>
            <person name="Legrand L."/>
            <person name="Gill N."/>
            <person name="Kane N.C."/>
            <person name="Bowers J.E."/>
            <person name="Hubner S."/>
            <person name="Bellec A."/>
            <person name="Berard A."/>
            <person name="Berges H."/>
            <person name="Blanchet N."/>
            <person name="Boniface M.C."/>
            <person name="Brunel D."/>
            <person name="Catrice O."/>
            <person name="Chaidir N."/>
            <person name="Claudel C."/>
            <person name="Donnadieu C."/>
            <person name="Faraut T."/>
            <person name="Fievet G."/>
            <person name="Helmstetter N."/>
            <person name="King M."/>
            <person name="Knapp S.J."/>
            <person name="Lai Z."/>
            <person name="Le Paslier M.C."/>
            <person name="Lippi Y."/>
            <person name="Lorenzon L."/>
            <person name="Mandel J.R."/>
            <person name="Marage G."/>
            <person name="Marchand G."/>
            <person name="Marquand E."/>
            <person name="Bret-Mestries E."/>
            <person name="Morien E."/>
            <person name="Nambeesan S."/>
            <person name="Nguyen T."/>
            <person name="Pegot-Espagnet P."/>
            <person name="Pouilly N."/>
            <person name="Raftis F."/>
            <person name="Sallet E."/>
            <person name="Schiex T."/>
            <person name="Thomas J."/>
            <person name="Vandecasteele C."/>
            <person name="Vares D."/>
            <person name="Vear F."/>
            <person name="Vautrin S."/>
            <person name="Crespi M."/>
            <person name="Mangin B."/>
            <person name="Burke J.M."/>
            <person name="Salse J."/>
            <person name="Munos S."/>
            <person name="Vincourt P."/>
            <person name="Rieseberg L.H."/>
            <person name="Langlade N.B."/>
        </authorList>
    </citation>
    <scope>NUCLEOTIDE SEQUENCE [LARGE SCALE GENOMIC DNA]</scope>
    <source>
        <strain evidence="11">cv. SF193</strain>
        <tissue evidence="9">Leaves</tissue>
    </source>
</reference>
<feature type="domain" description="SET" evidence="8">
    <location>
        <begin position="1"/>
        <end position="116"/>
    </location>
</feature>
<keyword evidence="11" id="KW-1185">Reference proteome</keyword>
<accession>A0A251UL93</accession>
<dbReference type="PROSITE" id="PS50280">
    <property type="entry name" value="SET"/>
    <property type="match status" value="1"/>
</dbReference>
<evidence type="ECO:0000256" key="6">
    <source>
        <dbReference type="ARBA" id="ARBA00022691"/>
    </source>
</evidence>
<dbReference type="Gramene" id="mRNA:HanXRQr2_Chr07g0292421">
    <property type="protein sequence ID" value="mRNA:HanXRQr2_Chr07g0292421"/>
    <property type="gene ID" value="HanXRQr2_Chr07g0292421"/>
</dbReference>
<dbReference type="Gene3D" id="2.170.270.10">
    <property type="entry name" value="SET domain"/>
    <property type="match status" value="1"/>
</dbReference>
<dbReference type="EC" id="2.1.1.354" evidence="9"/>
<dbReference type="GO" id="GO:0005634">
    <property type="term" value="C:nucleus"/>
    <property type="evidence" value="ECO:0007669"/>
    <property type="project" value="UniProtKB-SubCell"/>
</dbReference>
<evidence type="ECO:0000313" key="11">
    <source>
        <dbReference type="Proteomes" id="UP000215914"/>
    </source>
</evidence>
<protein>
    <submittedName>
        <fullName evidence="9">Histone-lysine N-methyltransferase chromatin remodeling SET family</fullName>
        <ecNumber evidence="9">2.1.1.354</ecNumber>
    </submittedName>
    <submittedName>
        <fullName evidence="10">Putative SET domain-containing protein</fullName>
    </submittedName>
</protein>
<dbReference type="PANTHER" id="PTHR22884">
    <property type="entry name" value="SET DOMAIN PROTEINS"/>
    <property type="match status" value="1"/>
</dbReference>
<dbReference type="InterPro" id="IPR050777">
    <property type="entry name" value="SET2_Histone-Lys_MeTrsfase"/>
</dbReference>
<reference evidence="9" key="3">
    <citation type="submission" date="2020-06" db="EMBL/GenBank/DDBJ databases">
        <title>Helianthus annuus Genome sequencing and assembly Release 2.</title>
        <authorList>
            <person name="Gouzy J."/>
            <person name="Langlade N."/>
            <person name="Munos S."/>
        </authorList>
    </citation>
    <scope>NUCLEOTIDE SEQUENCE</scope>
    <source>
        <tissue evidence="9">Leaves</tissue>
    </source>
</reference>
<keyword evidence="3" id="KW-0158">Chromosome</keyword>
<dbReference type="InParanoid" id="A0A251UL93"/>
<dbReference type="SMART" id="SM00317">
    <property type="entry name" value="SET"/>
    <property type="match status" value="1"/>
</dbReference>
<sequence length="134" mass="16089">MLEKLLMTTMPINRLWIMKRQGETNFYLCEVNRDMVIDATFKGNKSRYINHSCSPNTETQKWLFLSFSLNFIGITIRNHHFLIKNDFFRRIDGETRIGIFATRYVKKGEHLTYDYQYVHITRHYLLHACSLSFL</sequence>
<evidence type="ECO:0000256" key="1">
    <source>
        <dbReference type="ARBA" id="ARBA00004123"/>
    </source>
</evidence>
<dbReference type="GO" id="GO:0032259">
    <property type="term" value="P:methylation"/>
    <property type="evidence" value="ECO:0007669"/>
    <property type="project" value="UniProtKB-KW"/>
</dbReference>
<dbReference type="GO" id="GO:0140999">
    <property type="term" value="F:histone H3K4 trimethyltransferase activity"/>
    <property type="evidence" value="ECO:0007669"/>
    <property type="project" value="UniProtKB-EC"/>
</dbReference>
<dbReference type="SUPFAM" id="SSF82199">
    <property type="entry name" value="SET domain"/>
    <property type="match status" value="1"/>
</dbReference>
<evidence type="ECO:0000256" key="3">
    <source>
        <dbReference type="ARBA" id="ARBA00022454"/>
    </source>
</evidence>
<dbReference type="Proteomes" id="UP000215914">
    <property type="component" value="Chromosome 5"/>
</dbReference>
<evidence type="ECO:0000256" key="4">
    <source>
        <dbReference type="ARBA" id="ARBA00022603"/>
    </source>
</evidence>
<organism evidence="10 11">
    <name type="scientific">Helianthus annuus</name>
    <name type="common">Common sunflower</name>
    <dbReference type="NCBI Taxonomy" id="4232"/>
    <lineage>
        <taxon>Eukaryota</taxon>
        <taxon>Viridiplantae</taxon>
        <taxon>Streptophyta</taxon>
        <taxon>Embryophyta</taxon>
        <taxon>Tracheophyta</taxon>
        <taxon>Spermatophyta</taxon>
        <taxon>Magnoliopsida</taxon>
        <taxon>eudicotyledons</taxon>
        <taxon>Gunneridae</taxon>
        <taxon>Pentapetalae</taxon>
        <taxon>asterids</taxon>
        <taxon>campanulids</taxon>
        <taxon>Asterales</taxon>
        <taxon>Asteraceae</taxon>
        <taxon>Asteroideae</taxon>
        <taxon>Heliantheae alliance</taxon>
        <taxon>Heliantheae</taxon>
        <taxon>Helianthus</taxon>
    </lineage>
</organism>
<keyword evidence="5 9" id="KW-0808">Transferase</keyword>
<dbReference type="STRING" id="4232.A0A251UL93"/>
<proteinExistence type="predicted"/>
<dbReference type="Pfam" id="PF00856">
    <property type="entry name" value="SET"/>
    <property type="match status" value="1"/>
</dbReference>
<evidence type="ECO:0000256" key="2">
    <source>
        <dbReference type="ARBA" id="ARBA00004286"/>
    </source>
</evidence>
<evidence type="ECO:0000259" key="8">
    <source>
        <dbReference type="PROSITE" id="PS50280"/>
    </source>
</evidence>
<evidence type="ECO:0000256" key="7">
    <source>
        <dbReference type="ARBA" id="ARBA00023242"/>
    </source>
</evidence>
<dbReference type="InterPro" id="IPR046341">
    <property type="entry name" value="SET_dom_sf"/>
</dbReference>
<name>A0A251UL93_HELAN</name>
<keyword evidence="7" id="KW-0539">Nucleus</keyword>
<keyword evidence="6" id="KW-0949">S-adenosyl-L-methionine</keyword>